<proteinExistence type="predicted"/>
<evidence type="ECO:0000313" key="1">
    <source>
        <dbReference type="EMBL" id="KUM55438.1"/>
    </source>
</evidence>
<evidence type="ECO:0000313" key="2">
    <source>
        <dbReference type="Proteomes" id="UP000055045"/>
    </source>
</evidence>
<gene>
    <name evidence="1" type="ORF">ACN42_g11839</name>
</gene>
<dbReference type="EMBL" id="LLXE01000988">
    <property type="protein sequence ID" value="KUM55438.1"/>
    <property type="molecule type" value="Genomic_DNA"/>
</dbReference>
<organism evidence="1 2">
    <name type="scientific">Penicillium freii</name>
    <dbReference type="NCBI Taxonomy" id="48697"/>
    <lineage>
        <taxon>Eukaryota</taxon>
        <taxon>Fungi</taxon>
        <taxon>Dikarya</taxon>
        <taxon>Ascomycota</taxon>
        <taxon>Pezizomycotina</taxon>
        <taxon>Eurotiomycetes</taxon>
        <taxon>Eurotiomycetidae</taxon>
        <taxon>Eurotiales</taxon>
        <taxon>Aspergillaceae</taxon>
        <taxon>Penicillium</taxon>
    </lineage>
</organism>
<feature type="non-terminal residue" evidence="1">
    <location>
        <position position="1"/>
    </location>
</feature>
<reference evidence="1 2" key="1">
    <citation type="submission" date="2015-10" db="EMBL/GenBank/DDBJ databases">
        <title>Genome sequencing of Penicillium freii.</title>
        <authorList>
            <person name="Nguyen H.D."/>
            <person name="Visagie C.M."/>
            <person name="Seifert K.A."/>
        </authorList>
    </citation>
    <scope>NUCLEOTIDE SEQUENCE [LARGE SCALE GENOMIC DNA]</scope>
    <source>
        <strain evidence="1 2">DAOM 242723</strain>
    </source>
</reference>
<dbReference type="Proteomes" id="UP000055045">
    <property type="component" value="Unassembled WGS sequence"/>
</dbReference>
<protein>
    <submittedName>
        <fullName evidence="1">Uncharacterized protein</fullName>
    </submittedName>
</protein>
<sequence length="10" mass="989">GKPSPSENAC</sequence>
<comment type="caution">
    <text evidence="1">The sequence shown here is derived from an EMBL/GenBank/DDBJ whole genome shotgun (WGS) entry which is preliminary data.</text>
</comment>
<name>A0A101M7H1_PENFR</name>
<accession>A0A101M7H1</accession>
<keyword evidence="2" id="KW-1185">Reference proteome</keyword>